<dbReference type="HOGENOM" id="CLU_021082_0_0_5"/>
<accession>I3TU02</accession>
<keyword evidence="2" id="KW-0614">Plasmid</keyword>
<dbReference type="Pfam" id="PF03235">
    <property type="entry name" value="GmrSD_N"/>
    <property type="match status" value="1"/>
</dbReference>
<feature type="domain" description="GmrSD restriction endonucleases N-terminal" evidence="1">
    <location>
        <begin position="8"/>
        <end position="255"/>
    </location>
</feature>
<dbReference type="AlphaFoldDB" id="I3TU02"/>
<dbReference type="PANTHER" id="PTHR37292:SF2">
    <property type="entry name" value="DUF262 DOMAIN-CONTAINING PROTEIN"/>
    <property type="match status" value="1"/>
</dbReference>
<dbReference type="InterPro" id="IPR004919">
    <property type="entry name" value="GmrSD_N"/>
</dbReference>
<organism evidence="2 3">
    <name type="scientific">Tistrella mobilis (strain KA081020-065)</name>
    <dbReference type="NCBI Taxonomy" id="1110502"/>
    <lineage>
        <taxon>Bacteria</taxon>
        <taxon>Pseudomonadati</taxon>
        <taxon>Pseudomonadota</taxon>
        <taxon>Alphaproteobacteria</taxon>
        <taxon>Geminicoccales</taxon>
        <taxon>Geminicoccaceae</taxon>
        <taxon>Tistrella</taxon>
    </lineage>
</organism>
<dbReference type="PANTHER" id="PTHR37292">
    <property type="entry name" value="VNG6097C"/>
    <property type="match status" value="1"/>
</dbReference>
<dbReference type="PATRIC" id="fig|1110502.3.peg.4491"/>
<protein>
    <recommendedName>
        <fullName evidence="1">GmrSD restriction endonucleases N-terminal domain-containing protein</fullName>
    </recommendedName>
</protein>
<evidence type="ECO:0000259" key="1">
    <source>
        <dbReference type="Pfam" id="PF03235"/>
    </source>
</evidence>
<reference evidence="2 3" key="1">
    <citation type="journal article" date="2012" name="J. Am. Chem. Soc.">
        <title>Bacterial biosynthesis and maturation of the didemnin anti-cancer agents.</title>
        <authorList>
            <person name="Xu Y."/>
            <person name="Kersten R.D."/>
            <person name="Nam S.J."/>
            <person name="Lu L."/>
            <person name="Al-Suwailem A.M."/>
            <person name="Zheng H."/>
            <person name="Fenical W."/>
            <person name="Dorrestein P.C."/>
            <person name="Moore B.S."/>
            <person name="Qian P.Y."/>
        </authorList>
    </citation>
    <scope>NUCLEOTIDE SEQUENCE [LARGE SCALE GENOMIC DNA]</scope>
    <source>
        <strain evidence="2 3">KA081020-065</strain>
    </source>
</reference>
<evidence type="ECO:0000313" key="3">
    <source>
        <dbReference type="Proteomes" id="UP000005258"/>
    </source>
</evidence>
<geneLocation type="plasmid" evidence="2 3">
    <name>pTM2</name>
</geneLocation>
<gene>
    <name evidence="2" type="ordered locus">TMO_b0232</name>
</gene>
<proteinExistence type="predicted"/>
<keyword evidence="3" id="KW-1185">Reference proteome</keyword>
<sequence length="587" mass="67078">MHTANFTISDILRRAREKALTIPQFQRPFVWKNAQIKLLIDSISRSYPVGSILLLPKTADITLNSRSIQAEIFEDRNDDAGESAGEAPPEEMPSEQYYILDGQQRVTSIVRVFMDADPTHSYYFNVRKMLSHYLRGEDGTDWITRKRKDKNGHSRKEDQDLIRADVVMSQIDCEIYLSQFSDNNLYTIEEFNGDRRKAAAEMAKVRGVFERFRSYLLPVVTIERDAKIESVCRIFETINSTGTRLTTFDLSVAKYYPDPDLQSMWKSAKEIHPILNDFAVDGERALQVIALVSAFRSGKSPEVSRGTLLTMGRDVILSEWNAAITGLAKAYRWAERNGARAPNPPSHNILTAIAALFVISNDSASIYDNEDDTLRKWYFCKILQQGARQAGNYKMGLYFSELSLYSSGKINPTFDKVYMNVDSIMHLYQAADVRYKGLQSLIFATIKNDLFTNQLISEDMVEEHHIFPRALLKKSKVRQRDIDSITNKIPVIRDTNRKIGDDSPYDYFRTRLLSAKEAGTVGALRERMQACLIPGNPGDPDWLEQFKVENYEVFMRRRAQIMADRIRTIIGDAYVDGATEDDDDDSD</sequence>
<dbReference type="RefSeq" id="WP_014752993.1">
    <property type="nucleotide sequence ID" value="NC_017966.1"/>
</dbReference>
<dbReference type="EMBL" id="CP003238">
    <property type="protein sequence ID" value="AFK56240.1"/>
    <property type="molecule type" value="Genomic_DNA"/>
</dbReference>
<name>I3TU02_TISMK</name>
<dbReference type="KEGG" id="tmo:TMO_b0232"/>
<dbReference type="Proteomes" id="UP000005258">
    <property type="component" value="Plasmid pTM2"/>
</dbReference>
<evidence type="ECO:0000313" key="2">
    <source>
        <dbReference type="EMBL" id="AFK56240.1"/>
    </source>
</evidence>